<feature type="domain" description="Septum formation-related" evidence="1">
    <location>
        <begin position="57"/>
        <end position="268"/>
    </location>
</feature>
<evidence type="ECO:0000259" key="1">
    <source>
        <dbReference type="Pfam" id="PF13845"/>
    </source>
</evidence>
<reference evidence="3" key="1">
    <citation type="journal article" date="2019" name="Int. J. Syst. Evol. Microbiol.">
        <title>The Global Catalogue of Microorganisms (GCM) 10K type strain sequencing project: providing services to taxonomists for standard genome sequencing and annotation.</title>
        <authorList>
            <consortium name="The Broad Institute Genomics Platform"/>
            <consortium name="The Broad Institute Genome Sequencing Center for Infectious Disease"/>
            <person name="Wu L."/>
            <person name="Ma J."/>
        </authorList>
    </citation>
    <scope>NUCLEOTIDE SEQUENCE [LARGE SCALE GENOMIC DNA]</scope>
    <source>
        <strain evidence="3">JCM 17441</strain>
    </source>
</reference>
<gene>
    <name evidence="2" type="ORF">GCM10022255_088350</name>
</gene>
<comment type="caution">
    <text evidence="2">The sequence shown here is derived from an EMBL/GenBank/DDBJ whole genome shotgun (WGS) entry which is preliminary data.</text>
</comment>
<dbReference type="EMBL" id="BAABAT010000039">
    <property type="protein sequence ID" value="GAA4260282.1"/>
    <property type="molecule type" value="Genomic_DNA"/>
</dbReference>
<sequence length="289" mass="30833">MLGALSGCAGQPAGTDGDLGDDWAMLPAAKVPEPVLGECHNSGGYKDQDVSSWDGVAPVVPCDGPHQVEIVAVGKVPAELAKEAKRPDRDKFAALYAQCEEAAAKYLGGDWHAGRLYLYLQPPTYAQWLGGLRTYHCDVAVMGADGHKIESFDKTFKGAVAPGGPLANGCSLTSGATNDTLFAQADPVACTQPHDLEYAGYVTAPADAAFPNDTAANEKLFGKACEAKMLEYTGMSRTAYNRQRDVYYIWWRTAGSTGWKAGDHSSRCFFFLHGRKLSKSVKGIGDATL</sequence>
<evidence type="ECO:0000313" key="2">
    <source>
        <dbReference type="EMBL" id="GAA4260282.1"/>
    </source>
</evidence>
<evidence type="ECO:0000313" key="3">
    <source>
        <dbReference type="Proteomes" id="UP001500620"/>
    </source>
</evidence>
<dbReference type="Pfam" id="PF13845">
    <property type="entry name" value="Septum_form"/>
    <property type="match status" value="1"/>
</dbReference>
<keyword evidence="3" id="KW-1185">Reference proteome</keyword>
<proteinExistence type="predicted"/>
<protein>
    <recommendedName>
        <fullName evidence="1">Septum formation-related domain-containing protein</fullName>
    </recommendedName>
</protein>
<organism evidence="2 3">
    <name type="scientific">Dactylosporangium darangshiense</name>
    <dbReference type="NCBI Taxonomy" id="579108"/>
    <lineage>
        <taxon>Bacteria</taxon>
        <taxon>Bacillati</taxon>
        <taxon>Actinomycetota</taxon>
        <taxon>Actinomycetes</taxon>
        <taxon>Micromonosporales</taxon>
        <taxon>Micromonosporaceae</taxon>
        <taxon>Dactylosporangium</taxon>
    </lineage>
</organism>
<accession>A0ABP8DNC9</accession>
<name>A0ABP8DNC9_9ACTN</name>
<dbReference type="InterPro" id="IPR026004">
    <property type="entry name" value="Septum_form"/>
</dbReference>
<dbReference type="Proteomes" id="UP001500620">
    <property type="component" value="Unassembled WGS sequence"/>
</dbReference>